<comment type="caution">
    <text evidence="1">The sequence shown here is derived from an EMBL/GenBank/DDBJ whole genome shotgun (WGS) entry which is preliminary data.</text>
</comment>
<evidence type="ECO:0000313" key="2">
    <source>
        <dbReference type="Proteomes" id="UP000494256"/>
    </source>
</evidence>
<evidence type="ECO:0000313" key="1">
    <source>
        <dbReference type="EMBL" id="CAB3237196.1"/>
    </source>
</evidence>
<accession>A0A8S0ZVR6</accession>
<organism evidence="1 2">
    <name type="scientific">Arctia plantaginis</name>
    <name type="common">Wood tiger moth</name>
    <name type="synonym">Phalaena plantaginis</name>
    <dbReference type="NCBI Taxonomy" id="874455"/>
    <lineage>
        <taxon>Eukaryota</taxon>
        <taxon>Metazoa</taxon>
        <taxon>Ecdysozoa</taxon>
        <taxon>Arthropoda</taxon>
        <taxon>Hexapoda</taxon>
        <taxon>Insecta</taxon>
        <taxon>Pterygota</taxon>
        <taxon>Neoptera</taxon>
        <taxon>Endopterygota</taxon>
        <taxon>Lepidoptera</taxon>
        <taxon>Glossata</taxon>
        <taxon>Ditrysia</taxon>
        <taxon>Noctuoidea</taxon>
        <taxon>Erebidae</taxon>
        <taxon>Arctiinae</taxon>
        <taxon>Arctia</taxon>
    </lineage>
</organism>
<name>A0A8S0ZVR6_ARCPL</name>
<reference evidence="1 2" key="1">
    <citation type="submission" date="2020-04" db="EMBL/GenBank/DDBJ databases">
        <authorList>
            <person name="Wallbank WR R."/>
            <person name="Pardo Diaz C."/>
            <person name="Kozak K."/>
            <person name="Martin S."/>
            <person name="Jiggins C."/>
            <person name="Moest M."/>
            <person name="Warren A I."/>
            <person name="Byers J.R.P. K."/>
            <person name="Montejo-Kovacevich G."/>
            <person name="Yen C E."/>
        </authorList>
    </citation>
    <scope>NUCLEOTIDE SEQUENCE [LARGE SCALE GENOMIC DNA]</scope>
</reference>
<dbReference type="EMBL" id="CADEBD010000303">
    <property type="protein sequence ID" value="CAB3237196.1"/>
    <property type="molecule type" value="Genomic_DNA"/>
</dbReference>
<dbReference type="AlphaFoldDB" id="A0A8S0ZVR6"/>
<proteinExistence type="predicted"/>
<dbReference type="Proteomes" id="UP000494256">
    <property type="component" value="Unassembled WGS sequence"/>
</dbReference>
<sequence>MKNIDTSGVVTKKLKEICPAYKKSPSVDVADLVGNWMTVFTQPEAIDCFTVHIRATTEMEREIYTTKYGNFSSSVDWSRCFLQVGTPLGKHFLQGNGTESGLMENIIIFEDKPGEYQLQNATADQWMVYGHRGSEVLITRDCSGETAAAFARAHYWPKFQELGAIFHRSGIAIHANKNTLCQPKGACNKKCVETPRFNRKGSIQKLNKFQVP</sequence>
<gene>
    <name evidence="1" type="ORF">APLA_LOCUS7712</name>
</gene>
<protein>
    <submittedName>
        <fullName evidence="1">Uncharacterized protein</fullName>
    </submittedName>
</protein>
<dbReference type="OrthoDB" id="422574at2759"/>